<dbReference type="RefSeq" id="WP_238312305.1">
    <property type="nucleotide sequence ID" value="NZ_BPQV01000009.1"/>
</dbReference>
<dbReference type="SMART" id="SM00460">
    <property type="entry name" value="TGc"/>
    <property type="match status" value="1"/>
</dbReference>
<dbReference type="PANTHER" id="PTHR33490:SF6">
    <property type="entry name" value="SLL1049 PROTEIN"/>
    <property type="match status" value="1"/>
</dbReference>
<dbReference type="Proteomes" id="UP001055156">
    <property type="component" value="Unassembled WGS sequence"/>
</dbReference>
<reference evidence="2" key="2">
    <citation type="submission" date="2021-08" db="EMBL/GenBank/DDBJ databases">
        <authorList>
            <person name="Tani A."/>
            <person name="Ola A."/>
            <person name="Ogura Y."/>
            <person name="Katsura K."/>
            <person name="Hayashi T."/>
        </authorList>
    </citation>
    <scope>NUCLEOTIDE SEQUENCE</scope>
    <source>
        <strain evidence="2">NBRC 15689</strain>
    </source>
</reference>
<sequence>MRIRVVHDTIYTYEQAARGLIQVLRLTPRDHDGQHVREWRIEPSVNGRLTAREDGFGNIVHWFSADEAAEELTIRVTGEVETFETHGIVRGAVERLPDLFYLRDTNLTEPSAELVAFADEVAARAEATPLALCHALLEAIHDRVTFEPGPTSASTTAAQSFEVGKGVCQDLTHIFLSAARHLEIPTRYVSGYFHRNDGTDDQKAGHAWAEALVPDLGWVGFDAANGISATEAHIRVASGLDYLGAAPIRGSRMGGGIETLEVALRVEQVQAQSQQSQSQSQG</sequence>
<dbReference type="InterPro" id="IPR013589">
    <property type="entry name" value="Bac_transglu_N"/>
</dbReference>
<keyword evidence="3" id="KW-1185">Reference proteome</keyword>
<gene>
    <name evidence="2" type="ORF">LKMONMHP_3236</name>
</gene>
<dbReference type="Pfam" id="PF08379">
    <property type="entry name" value="Bact_transglu_N"/>
    <property type="match status" value="1"/>
</dbReference>
<feature type="domain" description="Transglutaminase-like" evidence="1">
    <location>
        <begin position="160"/>
        <end position="225"/>
    </location>
</feature>
<dbReference type="InterPro" id="IPR038765">
    <property type="entry name" value="Papain-like_cys_pep_sf"/>
</dbReference>
<evidence type="ECO:0000313" key="3">
    <source>
        <dbReference type="Proteomes" id="UP001055156"/>
    </source>
</evidence>
<comment type="caution">
    <text evidence="2">The sequence shown here is derived from an EMBL/GenBank/DDBJ whole genome shotgun (WGS) entry which is preliminary data.</text>
</comment>
<accession>A0ABQ4T9M6</accession>
<reference evidence="2" key="1">
    <citation type="journal article" date="2021" name="Front. Microbiol.">
        <title>Comprehensive Comparative Genomics and Phenotyping of Methylobacterium Species.</title>
        <authorList>
            <person name="Alessa O."/>
            <person name="Ogura Y."/>
            <person name="Fujitani Y."/>
            <person name="Takami H."/>
            <person name="Hayashi T."/>
            <person name="Sahin N."/>
            <person name="Tani A."/>
        </authorList>
    </citation>
    <scope>NUCLEOTIDE SEQUENCE</scope>
    <source>
        <strain evidence="2">NBRC 15689</strain>
    </source>
</reference>
<dbReference type="EMBL" id="BPQV01000009">
    <property type="protein sequence ID" value="GJE28365.1"/>
    <property type="molecule type" value="Genomic_DNA"/>
</dbReference>
<dbReference type="SUPFAM" id="SSF54001">
    <property type="entry name" value="Cysteine proteinases"/>
    <property type="match status" value="1"/>
</dbReference>
<protein>
    <recommendedName>
        <fullName evidence="1">Transglutaminase-like domain-containing protein</fullName>
    </recommendedName>
</protein>
<evidence type="ECO:0000259" key="1">
    <source>
        <dbReference type="SMART" id="SM00460"/>
    </source>
</evidence>
<dbReference type="Gene3D" id="3.10.620.30">
    <property type="match status" value="1"/>
</dbReference>
<dbReference type="Pfam" id="PF01841">
    <property type="entry name" value="Transglut_core"/>
    <property type="match status" value="1"/>
</dbReference>
<dbReference type="InterPro" id="IPR002931">
    <property type="entry name" value="Transglutaminase-like"/>
</dbReference>
<evidence type="ECO:0000313" key="2">
    <source>
        <dbReference type="EMBL" id="GJE28365.1"/>
    </source>
</evidence>
<name>A0ABQ4T9M6_METOR</name>
<proteinExistence type="predicted"/>
<dbReference type="PANTHER" id="PTHR33490">
    <property type="entry name" value="BLR5614 PROTEIN-RELATED"/>
    <property type="match status" value="1"/>
</dbReference>
<organism evidence="2 3">
    <name type="scientific">Methylobacterium organophilum</name>
    <dbReference type="NCBI Taxonomy" id="410"/>
    <lineage>
        <taxon>Bacteria</taxon>
        <taxon>Pseudomonadati</taxon>
        <taxon>Pseudomonadota</taxon>
        <taxon>Alphaproteobacteria</taxon>
        <taxon>Hyphomicrobiales</taxon>
        <taxon>Methylobacteriaceae</taxon>
        <taxon>Methylobacterium</taxon>
    </lineage>
</organism>